<dbReference type="Gene3D" id="3.40.50.2300">
    <property type="match status" value="1"/>
</dbReference>
<evidence type="ECO:0000313" key="4">
    <source>
        <dbReference type="EMBL" id="CAG4898017.1"/>
    </source>
</evidence>
<keyword evidence="1 2" id="KW-0597">Phosphoprotein</keyword>
<dbReference type="InterPro" id="IPR001789">
    <property type="entry name" value="Sig_transdc_resp-reg_receiver"/>
</dbReference>
<feature type="domain" description="Response regulatory" evidence="3">
    <location>
        <begin position="3"/>
        <end position="115"/>
    </location>
</feature>
<dbReference type="Proteomes" id="UP000789704">
    <property type="component" value="Unassembled WGS sequence"/>
</dbReference>
<dbReference type="SUPFAM" id="SSF52172">
    <property type="entry name" value="CheY-like"/>
    <property type="match status" value="1"/>
</dbReference>
<evidence type="ECO:0000259" key="3">
    <source>
        <dbReference type="PROSITE" id="PS50110"/>
    </source>
</evidence>
<evidence type="ECO:0000256" key="1">
    <source>
        <dbReference type="ARBA" id="ARBA00022553"/>
    </source>
</evidence>
<protein>
    <submittedName>
        <fullName evidence="4">Regulator of RpoS</fullName>
    </submittedName>
</protein>
<dbReference type="InterPro" id="IPR011006">
    <property type="entry name" value="CheY-like_superfamily"/>
</dbReference>
<evidence type="ECO:0000313" key="5">
    <source>
        <dbReference type="Proteomes" id="UP000789704"/>
    </source>
</evidence>
<dbReference type="PROSITE" id="PS50110">
    <property type="entry name" value="RESPONSE_REGULATORY"/>
    <property type="match status" value="1"/>
</dbReference>
<comment type="caution">
    <text evidence="4">The sequence shown here is derived from an EMBL/GenBank/DDBJ whole genome shotgun (WGS) entry which is preliminary data.</text>
</comment>
<gene>
    <name evidence="4" type="primary">rssB</name>
    <name evidence="4" type="ORF">LMG31841_02556</name>
</gene>
<proteinExistence type="predicted"/>
<evidence type="ECO:0000256" key="2">
    <source>
        <dbReference type="PROSITE-ProRule" id="PRU00169"/>
    </source>
</evidence>
<dbReference type="PANTHER" id="PTHR44591">
    <property type="entry name" value="STRESS RESPONSE REGULATOR PROTEIN 1"/>
    <property type="match status" value="1"/>
</dbReference>
<dbReference type="AlphaFoldDB" id="A0A9N8RWT1"/>
<dbReference type="PANTHER" id="PTHR44591:SF3">
    <property type="entry name" value="RESPONSE REGULATORY DOMAIN-CONTAINING PROTEIN"/>
    <property type="match status" value="1"/>
</dbReference>
<dbReference type="Pfam" id="PF00072">
    <property type="entry name" value="Response_reg"/>
    <property type="match status" value="1"/>
</dbReference>
<dbReference type="GO" id="GO:0000160">
    <property type="term" value="P:phosphorelay signal transduction system"/>
    <property type="evidence" value="ECO:0007669"/>
    <property type="project" value="InterPro"/>
</dbReference>
<name>A0A9N8RWT1_9BURK</name>
<dbReference type="SMART" id="SM00448">
    <property type="entry name" value="REC"/>
    <property type="match status" value="1"/>
</dbReference>
<sequence length="122" mass="13320">MCTVLLADDNARDIEALKLVLEHAGHRVVTADNGCGALLAARRERPDVVITDWNMPFMDGVELCFQMKRQPALASIPVMMVSASSPPGISAAPWAAFFRKPVAIRRLLDVVSELVPPQRAKV</sequence>
<accession>A0A9N8RWT1</accession>
<feature type="modified residue" description="4-aspartylphosphate" evidence="2">
    <location>
        <position position="52"/>
    </location>
</feature>
<dbReference type="EMBL" id="CAJQZC010000004">
    <property type="protein sequence ID" value="CAG4898017.1"/>
    <property type="molecule type" value="Genomic_DNA"/>
</dbReference>
<reference evidence="4" key="1">
    <citation type="submission" date="2021-04" db="EMBL/GenBank/DDBJ databases">
        <authorList>
            <person name="Vanwijnsberghe S."/>
        </authorList>
    </citation>
    <scope>NUCLEOTIDE SEQUENCE</scope>
    <source>
        <strain evidence="4">LMG 31841</strain>
    </source>
</reference>
<organism evidence="4 5">
    <name type="scientific">Paraburkholderia saeva</name>
    <dbReference type="NCBI Taxonomy" id="2777537"/>
    <lineage>
        <taxon>Bacteria</taxon>
        <taxon>Pseudomonadati</taxon>
        <taxon>Pseudomonadota</taxon>
        <taxon>Betaproteobacteria</taxon>
        <taxon>Burkholderiales</taxon>
        <taxon>Burkholderiaceae</taxon>
        <taxon>Paraburkholderia</taxon>
    </lineage>
</organism>
<dbReference type="InterPro" id="IPR050595">
    <property type="entry name" value="Bact_response_regulator"/>
</dbReference>
<keyword evidence="5" id="KW-1185">Reference proteome</keyword>